<feature type="transmembrane region" description="Helical" evidence="1">
    <location>
        <begin position="200"/>
        <end position="220"/>
    </location>
</feature>
<feature type="transmembrane region" description="Helical" evidence="1">
    <location>
        <begin position="226"/>
        <end position="246"/>
    </location>
</feature>
<dbReference type="RefSeq" id="WP_183402446.1">
    <property type="nucleotide sequence ID" value="NZ_JACHGG010000001.1"/>
</dbReference>
<proteinExistence type="predicted"/>
<dbReference type="Pfam" id="PF00487">
    <property type="entry name" value="FA_desaturase"/>
    <property type="match status" value="1"/>
</dbReference>
<dbReference type="EMBL" id="JACHGG010000001">
    <property type="protein sequence ID" value="MBB6057274.1"/>
    <property type="molecule type" value="Genomic_DNA"/>
</dbReference>
<dbReference type="GO" id="GO:0016020">
    <property type="term" value="C:membrane"/>
    <property type="evidence" value="ECO:0007669"/>
    <property type="project" value="TreeGrafter"/>
</dbReference>
<dbReference type="PANTHER" id="PTHR19353">
    <property type="entry name" value="FATTY ACID DESATURASE 2"/>
    <property type="match status" value="1"/>
</dbReference>
<dbReference type="PANTHER" id="PTHR19353:SF19">
    <property type="entry name" value="DELTA(5) FATTY ACID DESATURASE C-RELATED"/>
    <property type="match status" value="1"/>
</dbReference>
<feature type="transmembrane region" description="Helical" evidence="1">
    <location>
        <begin position="63"/>
        <end position="85"/>
    </location>
</feature>
<dbReference type="InterPro" id="IPR012171">
    <property type="entry name" value="Fatty_acid_desaturase"/>
</dbReference>
<evidence type="ECO:0000259" key="2">
    <source>
        <dbReference type="Pfam" id="PF00487"/>
    </source>
</evidence>
<feature type="transmembrane region" description="Helical" evidence="1">
    <location>
        <begin position="37"/>
        <end position="57"/>
    </location>
</feature>
<keyword evidence="1" id="KW-0472">Membrane</keyword>
<keyword evidence="4" id="KW-1185">Reference proteome</keyword>
<protein>
    <submittedName>
        <fullName evidence="3">Linoleoyl-CoA desaturase</fullName>
        <ecNumber evidence="3">1.14.19.3</ecNumber>
    </submittedName>
</protein>
<dbReference type="GO" id="GO:0016213">
    <property type="term" value="F:acyl-CoA 6-desaturase activity"/>
    <property type="evidence" value="ECO:0007669"/>
    <property type="project" value="UniProtKB-EC"/>
</dbReference>
<gene>
    <name evidence="3" type="ORF">HNQ93_000104</name>
</gene>
<evidence type="ECO:0000313" key="3">
    <source>
        <dbReference type="EMBL" id="MBB6057274.1"/>
    </source>
</evidence>
<feature type="domain" description="Fatty acid desaturase" evidence="2">
    <location>
        <begin position="66"/>
        <end position="334"/>
    </location>
</feature>
<organism evidence="3 4">
    <name type="scientific">Hymenobacter luteus</name>
    <dbReference type="NCBI Taxonomy" id="1411122"/>
    <lineage>
        <taxon>Bacteria</taxon>
        <taxon>Pseudomonadati</taxon>
        <taxon>Bacteroidota</taxon>
        <taxon>Cytophagia</taxon>
        <taxon>Cytophagales</taxon>
        <taxon>Hymenobacteraceae</taxon>
        <taxon>Hymenobacter</taxon>
    </lineage>
</organism>
<reference evidence="3 4" key="1">
    <citation type="submission" date="2020-08" db="EMBL/GenBank/DDBJ databases">
        <title>Genomic Encyclopedia of Type Strains, Phase IV (KMG-IV): sequencing the most valuable type-strain genomes for metagenomic binning, comparative biology and taxonomic classification.</title>
        <authorList>
            <person name="Goeker M."/>
        </authorList>
    </citation>
    <scope>NUCLEOTIDE SEQUENCE [LARGE SCALE GENOMIC DNA]</scope>
    <source>
        <strain evidence="3 4">DSM 26718</strain>
    </source>
</reference>
<dbReference type="InterPro" id="IPR005804">
    <property type="entry name" value="FA_desaturase_dom"/>
</dbReference>
<comment type="caution">
    <text evidence="3">The sequence shown here is derived from an EMBL/GenBank/DDBJ whole genome shotgun (WGS) entry which is preliminary data.</text>
</comment>
<sequence length="377" mass="43330">MQAPKFAASRSFHQELKRRTNAYFEEAGKSTTGGKRLLFKACLLTAAFVAVYLHLVFWTPSALLGVAECALLGFIGAAIGFNVMHDGAHGSFSKRKWINQFAAFTLNVMGGNSFMWNMKHNLIHHMYTNVEGVDDDLDAQPWLRLSPEQPRRKLHRFQHLYFWFFYALLFIAWIFYMDYQKYFRGKIGEMPIKKMTASDQGVFWGFKVLHLGLFVALPIYTTGFVAWLVGFLVFMAVAGFTLSIVFQLAHTVEHTSFVVPHETTRKIEDEWAIHQIKTTANFATDNKIISWLVGGLNFQVEHHLFPNISHVHYPALNKIIRQMCAEFGVEYNEYPKMRYAVASHVAHLRELGREAASAMEAPTAKLTRRGRLFRMFE</sequence>
<feature type="transmembrane region" description="Helical" evidence="1">
    <location>
        <begin position="97"/>
        <end position="116"/>
    </location>
</feature>
<dbReference type="AlphaFoldDB" id="A0A7W9SYK7"/>
<evidence type="ECO:0000313" key="4">
    <source>
        <dbReference type="Proteomes" id="UP000532746"/>
    </source>
</evidence>
<dbReference type="GO" id="GO:0008610">
    <property type="term" value="P:lipid biosynthetic process"/>
    <property type="evidence" value="ECO:0007669"/>
    <property type="project" value="UniProtKB-ARBA"/>
</dbReference>
<keyword evidence="1" id="KW-0812">Transmembrane</keyword>
<accession>A0A7W9SYK7</accession>
<dbReference type="CDD" id="cd03506">
    <property type="entry name" value="Delta6-FADS-like"/>
    <property type="match status" value="1"/>
</dbReference>
<dbReference type="Proteomes" id="UP000532746">
    <property type="component" value="Unassembled WGS sequence"/>
</dbReference>
<feature type="transmembrane region" description="Helical" evidence="1">
    <location>
        <begin position="160"/>
        <end position="179"/>
    </location>
</feature>
<name>A0A7W9SYK7_9BACT</name>
<keyword evidence="1" id="KW-1133">Transmembrane helix</keyword>
<evidence type="ECO:0000256" key="1">
    <source>
        <dbReference type="SAM" id="Phobius"/>
    </source>
</evidence>
<keyword evidence="3" id="KW-0560">Oxidoreductase</keyword>
<dbReference type="EC" id="1.14.19.3" evidence="3"/>
<dbReference type="PIRSF" id="PIRSF015921">
    <property type="entry name" value="FA_sphinglp_des"/>
    <property type="match status" value="1"/>
</dbReference>